<dbReference type="SUPFAM" id="SSF54001">
    <property type="entry name" value="Cysteine proteinases"/>
    <property type="match status" value="1"/>
</dbReference>
<keyword evidence="2" id="KW-0645">Protease</keyword>
<evidence type="ECO:0000256" key="2">
    <source>
        <dbReference type="ARBA" id="ARBA00022670"/>
    </source>
</evidence>
<dbReference type="GO" id="GO:0008234">
    <property type="term" value="F:cysteine-type peptidase activity"/>
    <property type="evidence" value="ECO:0007669"/>
    <property type="project" value="UniProtKB-KW"/>
</dbReference>
<dbReference type="PROSITE" id="PS00139">
    <property type="entry name" value="THIOL_PROTEASE_CYS"/>
    <property type="match status" value="1"/>
</dbReference>
<evidence type="ECO:0000256" key="4">
    <source>
        <dbReference type="ARBA" id="ARBA00022807"/>
    </source>
</evidence>
<dbReference type="SMART" id="SM00848">
    <property type="entry name" value="Inhibitor_I29"/>
    <property type="match status" value="1"/>
</dbReference>
<dbReference type="CDD" id="cd02248">
    <property type="entry name" value="Peptidase_C1A"/>
    <property type="match status" value="1"/>
</dbReference>
<evidence type="ECO:0000256" key="1">
    <source>
        <dbReference type="ARBA" id="ARBA00008455"/>
    </source>
</evidence>
<dbReference type="PROSITE" id="PS51257">
    <property type="entry name" value="PROKAR_LIPOPROTEIN"/>
    <property type="match status" value="1"/>
</dbReference>
<dbReference type="EMBL" id="JBHFQA010000005">
    <property type="protein sequence ID" value="KAL2099335.1"/>
    <property type="molecule type" value="Genomic_DNA"/>
</dbReference>
<keyword evidence="4" id="KW-0788">Thiol protease</keyword>
<dbReference type="Proteomes" id="UP001591681">
    <property type="component" value="Unassembled WGS sequence"/>
</dbReference>
<dbReference type="GO" id="GO:0006508">
    <property type="term" value="P:proteolysis"/>
    <property type="evidence" value="ECO:0007669"/>
    <property type="project" value="UniProtKB-KW"/>
</dbReference>
<comment type="similarity">
    <text evidence="1">Belongs to the peptidase C1 family.</text>
</comment>
<keyword evidence="5" id="KW-0865">Zymogen</keyword>
<dbReference type="PRINTS" id="PR00705">
    <property type="entry name" value="PAPAIN"/>
</dbReference>
<dbReference type="Gene3D" id="3.90.70.10">
    <property type="entry name" value="Cysteine proteinases"/>
    <property type="match status" value="1"/>
</dbReference>
<dbReference type="InterPro" id="IPR025661">
    <property type="entry name" value="Pept_asp_AS"/>
</dbReference>
<dbReference type="Pfam" id="PF08246">
    <property type="entry name" value="Inhibitor_I29"/>
    <property type="match status" value="1"/>
</dbReference>
<evidence type="ECO:0000256" key="5">
    <source>
        <dbReference type="ARBA" id="ARBA00023145"/>
    </source>
</evidence>
<proteinExistence type="inferred from homology"/>
<keyword evidence="7" id="KW-0732">Signal</keyword>
<evidence type="ECO:0008006" key="12">
    <source>
        <dbReference type="Google" id="ProtNLM"/>
    </source>
</evidence>
<sequence>MKWVIVAAASLAVVSCASLSLEDLEFHAWKLKFGKVYSTPEEEAWRKDIWLSTRHRVLAHNILADQGIKTYHMGMNQFSDMDEEEYRLTLHSMVPRDFLNLTVSVASRPLGEPELPASWDWRDAGCVTPVRNQGSCGSCWAFSTAGAVESHTCIKKKRLPILSVQQLLDCSGSYGNRGCLYGFASKTFDYLMNSEGIVTEKSYPYEDQVSKCKYSGKIPDAIIGGRISSYKQVMSEDELALQYAVKTQGPVSVAIDHSHASFKDYMSGVYYEPLCSTHDSSHLMLVVGYGTENGRDYWLVKNSWDTTWGEKGYIKMARNKGNNCGIATYAYYPIVKCELQ</sequence>
<evidence type="ECO:0000313" key="10">
    <source>
        <dbReference type="EMBL" id="KAL2099335.1"/>
    </source>
</evidence>
<dbReference type="PROSITE" id="PS00640">
    <property type="entry name" value="THIOL_PROTEASE_ASN"/>
    <property type="match status" value="1"/>
</dbReference>
<dbReference type="InterPro" id="IPR000169">
    <property type="entry name" value="Pept_cys_AS"/>
</dbReference>
<dbReference type="Pfam" id="PF00112">
    <property type="entry name" value="Peptidase_C1"/>
    <property type="match status" value="1"/>
</dbReference>
<gene>
    <name evidence="10" type="ORF">ACEWY4_005815</name>
</gene>
<feature type="chain" id="PRO_5044851542" description="Cathepsin L1-like" evidence="7">
    <location>
        <begin position="17"/>
        <end position="340"/>
    </location>
</feature>
<evidence type="ECO:0000313" key="11">
    <source>
        <dbReference type="Proteomes" id="UP001591681"/>
    </source>
</evidence>
<dbReference type="AlphaFoldDB" id="A0ABD1KJN9"/>
<dbReference type="InterPro" id="IPR013201">
    <property type="entry name" value="Prot_inhib_I29"/>
</dbReference>
<dbReference type="InterPro" id="IPR000668">
    <property type="entry name" value="Peptidase_C1A_C"/>
</dbReference>
<dbReference type="FunFam" id="3.90.70.10:FF:000006">
    <property type="entry name" value="Cathepsin S"/>
    <property type="match status" value="1"/>
</dbReference>
<feature type="domain" description="Peptidase C1A papain C-terminal" evidence="8">
    <location>
        <begin position="115"/>
        <end position="334"/>
    </location>
</feature>
<dbReference type="InterPro" id="IPR013128">
    <property type="entry name" value="Peptidase_C1A"/>
</dbReference>
<keyword evidence="3" id="KW-0378">Hydrolase</keyword>
<feature type="signal peptide" evidence="7">
    <location>
        <begin position="1"/>
        <end position="16"/>
    </location>
</feature>
<reference evidence="10 11" key="1">
    <citation type="submission" date="2024-09" db="EMBL/GenBank/DDBJ databases">
        <title>A chromosome-level genome assembly of Gray's grenadier anchovy, Coilia grayii.</title>
        <authorList>
            <person name="Fu Z."/>
        </authorList>
    </citation>
    <scope>NUCLEOTIDE SEQUENCE [LARGE SCALE GENOMIC DNA]</scope>
    <source>
        <strain evidence="10">G4</strain>
        <tissue evidence="10">Muscle</tissue>
    </source>
</reference>
<evidence type="ECO:0000256" key="7">
    <source>
        <dbReference type="SAM" id="SignalP"/>
    </source>
</evidence>
<accession>A0ABD1KJN9</accession>
<name>A0ABD1KJN9_9TELE</name>
<dbReference type="InterPro" id="IPR039417">
    <property type="entry name" value="Peptidase_C1A_papain-like"/>
</dbReference>
<organism evidence="10 11">
    <name type="scientific">Coilia grayii</name>
    <name type="common">Gray's grenadier anchovy</name>
    <dbReference type="NCBI Taxonomy" id="363190"/>
    <lineage>
        <taxon>Eukaryota</taxon>
        <taxon>Metazoa</taxon>
        <taxon>Chordata</taxon>
        <taxon>Craniata</taxon>
        <taxon>Vertebrata</taxon>
        <taxon>Euteleostomi</taxon>
        <taxon>Actinopterygii</taxon>
        <taxon>Neopterygii</taxon>
        <taxon>Teleostei</taxon>
        <taxon>Clupei</taxon>
        <taxon>Clupeiformes</taxon>
        <taxon>Clupeoidei</taxon>
        <taxon>Engraulidae</taxon>
        <taxon>Coilinae</taxon>
        <taxon>Coilia</taxon>
    </lineage>
</organism>
<evidence type="ECO:0000259" key="9">
    <source>
        <dbReference type="SMART" id="SM00848"/>
    </source>
</evidence>
<comment type="caution">
    <text evidence="10">The sequence shown here is derived from an EMBL/GenBank/DDBJ whole genome shotgun (WGS) entry which is preliminary data.</text>
</comment>
<evidence type="ECO:0000256" key="6">
    <source>
        <dbReference type="ARBA" id="ARBA00023157"/>
    </source>
</evidence>
<protein>
    <recommendedName>
        <fullName evidence="12">Cathepsin L1-like</fullName>
    </recommendedName>
</protein>
<keyword evidence="6" id="KW-1015">Disulfide bond</keyword>
<dbReference type="InterPro" id="IPR038765">
    <property type="entry name" value="Papain-like_cys_pep_sf"/>
</dbReference>
<keyword evidence="11" id="KW-1185">Reference proteome</keyword>
<dbReference type="SMART" id="SM00645">
    <property type="entry name" value="Pept_C1"/>
    <property type="match status" value="1"/>
</dbReference>
<dbReference type="PANTHER" id="PTHR12411">
    <property type="entry name" value="CYSTEINE PROTEASE FAMILY C1-RELATED"/>
    <property type="match status" value="1"/>
</dbReference>
<feature type="domain" description="Cathepsin propeptide inhibitor" evidence="9">
    <location>
        <begin position="26"/>
        <end position="86"/>
    </location>
</feature>
<evidence type="ECO:0000256" key="3">
    <source>
        <dbReference type="ARBA" id="ARBA00022801"/>
    </source>
</evidence>
<evidence type="ECO:0000259" key="8">
    <source>
        <dbReference type="SMART" id="SM00645"/>
    </source>
</evidence>